<protein>
    <submittedName>
        <fullName evidence="4">Gene Transfer Agent host specificity protein</fullName>
    </submittedName>
</protein>
<reference evidence="4" key="1">
    <citation type="submission" date="2018-06" db="EMBL/GenBank/DDBJ databases">
        <authorList>
            <person name="Zhirakovskaya E."/>
        </authorList>
    </citation>
    <scope>NUCLEOTIDE SEQUENCE</scope>
</reference>
<dbReference type="InterPro" id="IPR025195">
    <property type="entry name" value="GTA_TIM_dom"/>
</dbReference>
<dbReference type="InterPro" id="IPR032876">
    <property type="entry name" value="J_dom"/>
</dbReference>
<proteinExistence type="predicted"/>
<organism evidence="4">
    <name type="scientific">hydrothermal vent metagenome</name>
    <dbReference type="NCBI Taxonomy" id="652676"/>
    <lineage>
        <taxon>unclassified sequences</taxon>
        <taxon>metagenomes</taxon>
        <taxon>ecological metagenomes</taxon>
    </lineage>
</organism>
<feature type="domain" description="GTA TIM-barrel-like" evidence="1">
    <location>
        <begin position="419"/>
        <end position="716"/>
    </location>
</feature>
<dbReference type="SUPFAM" id="SSF51445">
    <property type="entry name" value="(Trans)glycosidases"/>
    <property type="match status" value="1"/>
</dbReference>
<evidence type="ECO:0000313" key="4">
    <source>
        <dbReference type="EMBL" id="VAV99763.1"/>
    </source>
</evidence>
<evidence type="ECO:0000259" key="1">
    <source>
        <dbReference type="Pfam" id="PF13547"/>
    </source>
</evidence>
<feature type="domain" description="Rcc01698-like C-terminal" evidence="3">
    <location>
        <begin position="1026"/>
        <end position="1125"/>
    </location>
</feature>
<evidence type="ECO:0000259" key="2">
    <source>
        <dbReference type="Pfam" id="PF13550"/>
    </source>
</evidence>
<dbReference type="Gene3D" id="3.20.20.80">
    <property type="entry name" value="Glycosidases"/>
    <property type="match status" value="1"/>
</dbReference>
<evidence type="ECO:0000259" key="3">
    <source>
        <dbReference type="Pfam" id="PF23666"/>
    </source>
</evidence>
<dbReference type="Pfam" id="PF13550">
    <property type="entry name" value="Phage-tail_3"/>
    <property type="match status" value="1"/>
</dbReference>
<dbReference type="InterPro" id="IPR017853">
    <property type="entry name" value="GH"/>
</dbReference>
<accession>A0A3B0STH5</accession>
<dbReference type="EMBL" id="UOEE01000280">
    <property type="protein sequence ID" value="VAV99763.1"/>
    <property type="molecule type" value="Genomic_DNA"/>
</dbReference>
<dbReference type="Pfam" id="PF23666">
    <property type="entry name" value="Rcc01698_C"/>
    <property type="match status" value="1"/>
</dbReference>
<dbReference type="CDD" id="cd19607">
    <property type="entry name" value="GTA_TIM-barrel-like"/>
    <property type="match status" value="1"/>
</dbReference>
<name>A0A3B0STH5_9ZZZZ</name>
<dbReference type="InterPro" id="IPR056490">
    <property type="entry name" value="Rcc01698_C"/>
</dbReference>
<gene>
    <name evidence="4" type="ORF">MNBD_ALPHA06-741</name>
</gene>
<feature type="domain" description="Tip attachment protein J" evidence="2">
    <location>
        <begin position="780"/>
        <end position="937"/>
    </location>
</feature>
<dbReference type="Pfam" id="PF13547">
    <property type="entry name" value="GTA_TIM"/>
    <property type="match status" value="1"/>
</dbReference>
<sequence length="1283" mass="138831">MAQLAFSVVGRAVTGLATGLATNAVSSLFAADRLVGAELEQLHILQSTEGSAVPIVFGRVRTGGQVIWADKPVENRQKVQSGGKGGPSTTERRYSLSFAVGLCEGEIDGVGRIWADGKLLDATQTGFRIHRGEEDQLADSLIQAVAGVSNTPAFKGLAYVVFEDFPLTDFGNRIPQLSFEVFRSPRSEETATSLRKRLRGVTLIPGSGEFAYATTPVLADLGPGVSRAENVNNSFGSTDIVAALDDLQRTLPACDTISLVVSWFGDDLRCGQCELRPGVEADDKVTIGEPWSVNGIERNLAHLVTQSEGRPAFGGTPSDASILQAIAEIKARGFRVIFYPFILMDVPTGNGLPDPYGGTEQAAFPWRGRITSFPAPGQPNSPDKSAAVQSQIDGFFGTAASSDFDLSGGAVAFTGSAQWSFRRMVLHYAHLCALAGGVDGFLIGSELRGLSRLRSSGNAYPVVTALCDLAQDAASILPQAKISYAADWSEYFGHQPADGTGDVYFHLDAFWAHPSVDFIGIDWYTPLADWREGSAHLDADNFQKIHDLEYLLSNIAGGEGYDWFYASQADREAQIRTPIIDGAAGKDWVFRYKDLKNWWSEPHFDRPAGIEQATATAWVPASKPIWFTETGCPAVDKGANQPNVFFDPKSSESFVPYFSTGRRDDLIQRLYGEAILDYWQIGAPGNPVSSLYGGPMVDPANIQFWTWDARPFPDFPARSEVWSDGENWQLGHWLNGRIGFSSLGEVITDLCEQANISDFEAGSVTGVVTGYVVRGGGSLAQALSPLAEVFGVDLNDRFGSLVFSTSQNLAVVTGPGTQDIVLSNNQFGAERTLADQEQLATGVRIQFSDDSKDFQPAEVNIRMENFNPDRVIALSVPVVSDHLSMKKRAMDMLARSRQRAKGLRFGLPPSQIALEVGDLLNLTENSLAGQWQVARIEERGRRDVWLRSNEFLAPISVTGAEPGNVSGAGLPVPSRPALLVMDIPLLPGEAERLGPRVAAFAEPWGGDIEVKIGQDLRVRAQIDRPAQLGILQTAIPAGGVYGRFDAHLQLQVNFADAGLLSVETLEVLNGQNSLAIQHDDGAWEILQYQFAELQTDGTWLLSQLLRGQSGTEGTLDNPINAGAQVMLLDGSSVAASVNEYELGAQITWRANFANRIPSDVLEAVQVITYQDRSRLPRKPVHLQGRMDGSDIVISWIRRTRIGGDNWASPEVPLAESQEQYLFQLFVGGVAVISETLNQPTRRLSATELAQYYPAGTPTEISISVAQISPEAGVGETNSALVGI</sequence>